<name>A0A8H4R9T0_9HELO</name>
<proteinExistence type="inferred from homology"/>
<feature type="domain" description="SMP-30/Gluconolactonase/LRE-like region" evidence="3">
    <location>
        <begin position="204"/>
        <end position="262"/>
    </location>
</feature>
<dbReference type="PANTHER" id="PTHR10907">
    <property type="entry name" value="REGUCALCIN"/>
    <property type="match status" value="1"/>
</dbReference>
<gene>
    <name evidence="4" type="ORF">G7Y89_g11981</name>
</gene>
<evidence type="ECO:0000313" key="5">
    <source>
        <dbReference type="Proteomes" id="UP000566819"/>
    </source>
</evidence>
<feature type="domain" description="SMP-30/Gluconolactonase/LRE-like region" evidence="3">
    <location>
        <begin position="292"/>
        <end position="380"/>
    </location>
</feature>
<comment type="caution">
    <text evidence="4">The sequence shown here is derived from an EMBL/GenBank/DDBJ whole genome shotgun (WGS) entry which is preliminary data.</text>
</comment>
<reference evidence="4 5" key="1">
    <citation type="submission" date="2020-03" db="EMBL/GenBank/DDBJ databases">
        <title>Draft Genome Sequence of Cudoniella acicularis.</title>
        <authorList>
            <person name="Buettner E."/>
            <person name="Kellner H."/>
        </authorList>
    </citation>
    <scope>NUCLEOTIDE SEQUENCE [LARGE SCALE GENOMIC DNA]</scope>
    <source>
        <strain evidence="4 5">DSM 108380</strain>
    </source>
</reference>
<dbReference type="InterPro" id="IPR011042">
    <property type="entry name" value="6-blade_b-propeller_TolB-like"/>
</dbReference>
<dbReference type="Gene3D" id="2.120.10.30">
    <property type="entry name" value="TolB, C-terminal domain"/>
    <property type="match status" value="2"/>
</dbReference>
<evidence type="ECO:0000259" key="3">
    <source>
        <dbReference type="Pfam" id="PF08450"/>
    </source>
</evidence>
<evidence type="ECO:0000256" key="1">
    <source>
        <dbReference type="ARBA" id="ARBA00008853"/>
    </source>
</evidence>
<organism evidence="4 5">
    <name type="scientific">Cudoniella acicularis</name>
    <dbReference type="NCBI Taxonomy" id="354080"/>
    <lineage>
        <taxon>Eukaryota</taxon>
        <taxon>Fungi</taxon>
        <taxon>Dikarya</taxon>
        <taxon>Ascomycota</taxon>
        <taxon>Pezizomycotina</taxon>
        <taxon>Leotiomycetes</taxon>
        <taxon>Helotiales</taxon>
        <taxon>Tricladiaceae</taxon>
        <taxon>Cudoniella</taxon>
    </lineage>
</organism>
<dbReference type="OrthoDB" id="423498at2759"/>
<feature type="region of interest" description="Disordered" evidence="2">
    <location>
        <begin position="1"/>
        <end position="59"/>
    </location>
</feature>
<dbReference type="PANTHER" id="PTHR10907:SF47">
    <property type="entry name" value="REGUCALCIN"/>
    <property type="match status" value="1"/>
</dbReference>
<dbReference type="Pfam" id="PF08450">
    <property type="entry name" value="SGL"/>
    <property type="match status" value="2"/>
</dbReference>
<dbReference type="AlphaFoldDB" id="A0A8H4R9T0"/>
<dbReference type="EMBL" id="JAAMPI010001205">
    <property type="protein sequence ID" value="KAF4626179.1"/>
    <property type="molecule type" value="Genomic_DNA"/>
</dbReference>
<evidence type="ECO:0000256" key="2">
    <source>
        <dbReference type="SAM" id="MobiDB-lite"/>
    </source>
</evidence>
<dbReference type="Proteomes" id="UP000566819">
    <property type="component" value="Unassembled WGS sequence"/>
</dbReference>
<keyword evidence="5" id="KW-1185">Reference proteome</keyword>
<dbReference type="GO" id="GO:0004341">
    <property type="term" value="F:gluconolactonase activity"/>
    <property type="evidence" value="ECO:0007669"/>
    <property type="project" value="TreeGrafter"/>
</dbReference>
<sequence length="412" mass="45013">MGQQAAFGPAKGPSLPVPNVGVENRSPTPPPMEYDAGFQNNTRNGGQLDQPARSGDVAGNSYAQTSQFYSSQMATTISPNQALYSSASSGYHSPSLTTRSDMRAYQSEGAGNQSVATSSMNSDMLMEVYYPSDPITGLDVTDAGHNAVYYTGEQSQWLSGGDPDVFTDSTDYYYVEDPEPAKPAGDAVEPARILEVSFDSITTIYFRKNVPGSYICGYRQGIAFLDEKTGEVEVLKELIPKKDRDGFTMNDGGVDPQGRFWIVRETWLPRVRSLVEAHFPRIMVSRVGNCGVWRYDFDGATGRISNGKEIVKDLPDGVMNDGMVIDQNGNLWIAMWMMNCVMVYSPEGRPLQQIHYPAKCVTCPAWGGKDLDILFFTSAQPIVEKPAPGDEGGHLFRLSPGVKGVSKYAFDG</sequence>
<protein>
    <recommendedName>
        <fullName evidence="3">SMP-30/Gluconolactonase/LRE-like region domain-containing protein</fullName>
    </recommendedName>
</protein>
<dbReference type="GO" id="GO:0005509">
    <property type="term" value="F:calcium ion binding"/>
    <property type="evidence" value="ECO:0007669"/>
    <property type="project" value="TreeGrafter"/>
</dbReference>
<feature type="compositionally biased region" description="Polar residues" evidence="2">
    <location>
        <begin position="38"/>
        <end position="47"/>
    </location>
</feature>
<comment type="similarity">
    <text evidence="1">Belongs to the SMP-30/CGR1 family.</text>
</comment>
<evidence type="ECO:0000313" key="4">
    <source>
        <dbReference type="EMBL" id="KAF4626179.1"/>
    </source>
</evidence>
<dbReference type="SUPFAM" id="SSF63829">
    <property type="entry name" value="Calcium-dependent phosphotriesterase"/>
    <property type="match status" value="1"/>
</dbReference>
<accession>A0A8H4R9T0</accession>
<dbReference type="InterPro" id="IPR013658">
    <property type="entry name" value="SGL"/>
</dbReference>